<feature type="chain" id="PRO_5001829497" evidence="2">
    <location>
        <begin position="19"/>
        <end position="146"/>
    </location>
</feature>
<dbReference type="EMBL" id="KK114329">
    <property type="protein sequence ID" value="KFM62201.1"/>
    <property type="molecule type" value="Genomic_DNA"/>
</dbReference>
<protein>
    <submittedName>
        <fullName evidence="3">Uncharacterized protein</fullName>
    </submittedName>
</protein>
<proteinExistence type="predicted"/>
<dbReference type="Proteomes" id="UP000054359">
    <property type="component" value="Unassembled WGS sequence"/>
</dbReference>
<evidence type="ECO:0000313" key="3">
    <source>
        <dbReference type="EMBL" id="KFM62201.1"/>
    </source>
</evidence>
<gene>
    <name evidence="3" type="ORF">X975_02863</name>
</gene>
<keyword evidence="2" id="KW-0732">Signal</keyword>
<keyword evidence="4" id="KW-1185">Reference proteome</keyword>
<feature type="transmembrane region" description="Helical" evidence="1">
    <location>
        <begin position="52"/>
        <end position="75"/>
    </location>
</feature>
<evidence type="ECO:0000256" key="1">
    <source>
        <dbReference type="SAM" id="Phobius"/>
    </source>
</evidence>
<reference evidence="3 4" key="1">
    <citation type="submission" date="2013-11" db="EMBL/GenBank/DDBJ databases">
        <title>Genome sequencing of Stegodyphus mimosarum.</title>
        <authorList>
            <person name="Bechsgaard J."/>
        </authorList>
    </citation>
    <scope>NUCLEOTIDE SEQUENCE [LARGE SCALE GENOMIC DNA]</scope>
</reference>
<keyword evidence="1" id="KW-0812">Transmembrane</keyword>
<keyword evidence="1" id="KW-0472">Membrane</keyword>
<keyword evidence="1" id="KW-1133">Transmembrane helix</keyword>
<organism evidence="3 4">
    <name type="scientific">Stegodyphus mimosarum</name>
    <name type="common">African social velvet spider</name>
    <dbReference type="NCBI Taxonomy" id="407821"/>
    <lineage>
        <taxon>Eukaryota</taxon>
        <taxon>Metazoa</taxon>
        <taxon>Ecdysozoa</taxon>
        <taxon>Arthropoda</taxon>
        <taxon>Chelicerata</taxon>
        <taxon>Arachnida</taxon>
        <taxon>Araneae</taxon>
        <taxon>Araneomorphae</taxon>
        <taxon>Entelegynae</taxon>
        <taxon>Eresoidea</taxon>
        <taxon>Eresidae</taxon>
        <taxon>Stegodyphus</taxon>
    </lineage>
</organism>
<accession>A0A087TAR2</accession>
<sequence length="146" mass="16368">MNLLLILFLAAVMLFVLGESYPKEVLSSFESSSKIADVASILTEAEPRQMGLLGFTALGALMFPILVSLGMASFVSHLPTVFKELASEFGIPATPPRTFLLFRGKRNVAHGMLDYRWENILNNFERNVLKNSDKGESFYKILHKRK</sequence>
<evidence type="ECO:0000256" key="2">
    <source>
        <dbReference type="SAM" id="SignalP"/>
    </source>
</evidence>
<feature type="signal peptide" evidence="2">
    <location>
        <begin position="1"/>
        <end position="18"/>
    </location>
</feature>
<name>A0A087TAR2_STEMI</name>
<evidence type="ECO:0000313" key="4">
    <source>
        <dbReference type="Proteomes" id="UP000054359"/>
    </source>
</evidence>
<dbReference type="AlphaFoldDB" id="A0A087TAR2"/>
<feature type="non-terminal residue" evidence="3">
    <location>
        <position position="146"/>
    </location>
</feature>
<dbReference type="OrthoDB" id="6415820at2759"/>